<sequence>MTSADDLGHQDVLGGLAAGPDADPHAGHAHADPLRPSADLSVRPAVPEDAGAIGDVHARTLRASLAAGVGHDLGPEIAAAIDPAALGASWAAAIEAPPSPRHRVLTALAGAQVVGFAAFAPAEVPVEVEAVDADGSGPATGADGSAAVADGSVADGAAGAEPGAAVAEILALEVPAAHARRGHGSRLLAACADLLRQQGAARVQTWTVQADESRTRFLGQAGFAPAGLRRSLDVGGEEVVEICWYADL</sequence>
<protein>
    <recommendedName>
        <fullName evidence="4">N-acetyltransferase domain-containing protein</fullName>
    </recommendedName>
</protein>
<dbReference type="PROSITE" id="PS51186">
    <property type="entry name" value="GNAT"/>
    <property type="match status" value="1"/>
</dbReference>
<dbReference type="InterPro" id="IPR016181">
    <property type="entry name" value="Acyl_CoA_acyltransferase"/>
</dbReference>
<comment type="caution">
    <text evidence="5">The sequence shown here is derived from an EMBL/GenBank/DDBJ whole genome shotgun (WGS) entry which is preliminary data.</text>
</comment>
<dbReference type="Proteomes" id="UP001499841">
    <property type="component" value="Unassembled WGS sequence"/>
</dbReference>
<proteinExistence type="predicted"/>
<dbReference type="EMBL" id="BAABBA010000004">
    <property type="protein sequence ID" value="GAA4286753.1"/>
    <property type="molecule type" value="Genomic_DNA"/>
</dbReference>
<keyword evidence="2" id="KW-0012">Acyltransferase</keyword>
<evidence type="ECO:0000256" key="3">
    <source>
        <dbReference type="SAM" id="MobiDB-lite"/>
    </source>
</evidence>
<dbReference type="Pfam" id="PF00583">
    <property type="entry name" value="Acetyltransf_1"/>
    <property type="match status" value="1"/>
</dbReference>
<dbReference type="InterPro" id="IPR000182">
    <property type="entry name" value="GNAT_dom"/>
</dbReference>
<dbReference type="Gene3D" id="3.40.630.30">
    <property type="match status" value="1"/>
</dbReference>
<feature type="domain" description="N-acetyltransferase" evidence="4">
    <location>
        <begin position="94"/>
        <end position="246"/>
    </location>
</feature>
<evidence type="ECO:0000256" key="2">
    <source>
        <dbReference type="ARBA" id="ARBA00023315"/>
    </source>
</evidence>
<dbReference type="SUPFAM" id="SSF55729">
    <property type="entry name" value="Acyl-CoA N-acyltransferases (Nat)"/>
    <property type="match status" value="1"/>
</dbReference>
<evidence type="ECO:0000256" key="1">
    <source>
        <dbReference type="ARBA" id="ARBA00022679"/>
    </source>
</evidence>
<organism evidence="5 6">
    <name type="scientific">Georgenia daeguensis</name>
    <dbReference type="NCBI Taxonomy" id="908355"/>
    <lineage>
        <taxon>Bacteria</taxon>
        <taxon>Bacillati</taxon>
        <taxon>Actinomycetota</taxon>
        <taxon>Actinomycetes</taxon>
        <taxon>Micrococcales</taxon>
        <taxon>Bogoriellaceae</taxon>
        <taxon>Georgenia</taxon>
    </lineage>
</organism>
<keyword evidence="1" id="KW-0808">Transferase</keyword>
<evidence type="ECO:0000313" key="5">
    <source>
        <dbReference type="EMBL" id="GAA4286753.1"/>
    </source>
</evidence>
<evidence type="ECO:0000313" key="6">
    <source>
        <dbReference type="Proteomes" id="UP001499841"/>
    </source>
</evidence>
<feature type="compositionally biased region" description="Basic and acidic residues" evidence="3">
    <location>
        <begin position="22"/>
        <end position="33"/>
    </location>
</feature>
<dbReference type="PANTHER" id="PTHR43877">
    <property type="entry name" value="AMINOALKYLPHOSPHONATE N-ACETYLTRANSFERASE-RELATED-RELATED"/>
    <property type="match status" value="1"/>
</dbReference>
<reference evidence="6" key="1">
    <citation type="journal article" date="2019" name="Int. J. Syst. Evol. Microbiol.">
        <title>The Global Catalogue of Microorganisms (GCM) 10K type strain sequencing project: providing services to taxonomists for standard genome sequencing and annotation.</title>
        <authorList>
            <consortium name="The Broad Institute Genomics Platform"/>
            <consortium name="The Broad Institute Genome Sequencing Center for Infectious Disease"/>
            <person name="Wu L."/>
            <person name="Ma J."/>
        </authorList>
    </citation>
    <scope>NUCLEOTIDE SEQUENCE [LARGE SCALE GENOMIC DNA]</scope>
    <source>
        <strain evidence="6">JCM 17459</strain>
    </source>
</reference>
<keyword evidence="6" id="KW-1185">Reference proteome</keyword>
<accession>A0ABP8ESL3</accession>
<gene>
    <name evidence="5" type="ORF">GCM10022262_11120</name>
</gene>
<evidence type="ECO:0000259" key="4">
    <source>
        <dbReference type="PROSITE" id="PS51186"/>
    </source>
</evidence>
<name>A0ABP8ESL3_9MICO</name>
<dbReference type="InterPro" id="IPR050832">
    <property type="entry name" value="Bact_Acetyltransf"/>
</dbReference>
<feature type="region of interest" description="Disordered" evidence="3">
    <location>
        <begin position="1"/>
        <end position="41"/>
    </location>
</feature>
<dbReference type="RefSeq" id="WP_345038596.1">
    <property type="nucleotide sequence ID" value="NZ_BAABBA010000004.1"/>
</dbReference>